<keyword evidence="3" id="KW-1185">Reference proteome</keyword>
<accession>A0A0U1M0I7</accession>
<evidence type="ECO:0000313" key="3">
    <source>
        <dbReference type="Proteomes" id="UP000054383"/>
    </source>
</evidence>
<organism evidence="2 3">
    <name type="scientific">Talaromyces islandicus</name>
    <name type="common">Penicillium islandicum</name>
    <dbReference type="NCBI Taxonomy" id="28573"/>
    <lineage>
        <taxon>Eukaryota</taxon>
        <taxon>Fungi</taxon>
        <taxon>Dikarya</taxon>
        <taxon>Ascomycota</taxon>
        <taxon>Pezizomycotina</taxon>
        <taxon>Eurotiomycetes</taxon>
        <taxon>Eurotiomycetidae</taxon>
        <taxon>Eurotiales</taxon>
        <taxon>Trichocomaceae</taxon>
        <taxon>Talaromyces</taxon>
        <taxon>Talaromyces sect. Islandici</taxon>
    </lineage>
</organism>
<evidence type="ECO:0000256" key="1">
    <source>
        <dbReference type="SAM" id="MobiDB-lite"/>
    </source>
</evidence>
<feature type="compositionally biased region" description="Low complexity" evidence="1">
    <location>
        <begin position="16"/>
        <end position="47"/>
    </location>
</feature>
<name>A0A0U1M0I7_TALIS</name>
<dbReference type="AlphaFoldDB" id="A0A0U1M0I7"/>
<sequence>MLLNASRMTRRAFDGSDLQLQHQQQNSAQSSRSNSTFSSVSSSASSSFDYPRKISAEQASLEKKRAREAATTKERASFFKAASTVLALK</sequence>
<feature type="region of interest" description="Disordered" evidence="1">
    <location>
        <begin position="1"/>
        <end position="50"/>
    </location>
</feature>
<proteinExistence type="predicted"/>
<evidence type="ECO:0000313" key="2">
    <source>
        <dbReference type="EMBL" id="CRG89043.1"/>
    </source>
</evidence>
<dbReference type="EMBL" id="CVMT01000005">
    <property type="protein sequence ID" value="CRG89043.1"/>
    <property type="molecule type" value="Genomic_DNA"/>
</dbReference>
<protein>
    <submittedName>
        <fullName evidence="2">Uncharacterized protein</fullName>
    </submittedName>
</protein>
<gene>
    <name evidence="2" type="ORF">PISL3812_06078</name>
</gene>
<reference evidence="2 3" key="1">
    <citation type="submission" date="2015-04" db="EMBL/GenBank/DDBJ databases">
        <authorList>
            <person name="Syromyatnikov M.Y."/>
            <person name="Popov V.N."/>
        </authorList>
    </citation>
    <scope>NUCLEOTIDE SEQUENCE [LARGE SCALE GENOMIC DNA]</scope>
    <source>
        <strain evidence="2">WF-38-12</strain>
    </source>
</reference>
<dbReference type="Proteomes" id="UP000054383">
    <property type="component" value="Unassembled WGS sequence"/>
</dbReference>